<organism evidence="4 5">
    <name type="scientific">Xylanibacillus composti</name>
    <dbReference type="NCBI Taxonomy" id="1572762"/>
    <lineage>
        <taxon>Bacteria</taxon>
        <taxon>Bacillati</taxon>
        <taxon>Bacillota</taxon>
        <taxon>Bacilli</taxon>
        <taxon>Bacillales</taxon>
        <taxon>Paenibacillaceae</taxon>
        <taxon>Xylanibacillus</taxon>
    </lineage>
</organism>
<dbReference type="PANTHER" id="PTHR12526">
    <property type="entry name" value="GLYCOSYLTRANSFERASE"/>
    <property type="match status" value="1"/>
</dbReference>
<name>A0A8J4H2R3_9BACL</name>
<keyword evidence="2 4" id="KW-0808">Transferase</keyword>
<protein>
    <submittedName>
        <fullName evidence="4">Glycosyl transferase</fullName>
    </submittedName>
</protein>
<keyword evidence="1" id="KW-0328">Glycosyltransferase</keyword>
<dbReference type="Proteomes" id="UP000677918">
    <property type="component" value="Unassembled WGS sequence"/>
</dbReference>
<dbReference type="AlphaFoldDB" id="A0A8J4H2R3"/>
<evidence type="ECO:0000256" key="2">
    <source>
        <dbReference type="ARBA" id="ARBA00022679"/>
    </source>
</evidence>
<evidence type="ECO:0000313" key="5">
    <source>
        <dbReference type="Proteomes" id="UP000677918"/>
    </source>
</evidence>
<dbReference type="GO" id="GO:0016757">
    <property type="term" value="F:glycosyltransferase activity"/>
    <property type="evidence" value="ECO:0007669"/>
    <property type="project" value="UniProtKB-KW"/>
</dbReference>
<keyword evidence="5" id="KW-1185">Reference proteome</keyword>
<dbReference type="InterPro" id="IPR028098">
    <property type="entry name" value="Glyco_trans_4-like_N"/>
</dbReference>
<evidence type="ECO:0000256" key="1">
    <source>
        <dbReference type="ARBA" id="ARBA00022676"/>
    </source>
</evidence>
<dbReference type="Gene3D" id="3.40.50.2000">
    <property type="entry name" value="Glycogen Phosphorylase B"/>
    <property type="match status" value="2"/>
</dbReference>
<evidence type="ECO:0000313" key="4">
    <source>
        <dbReference type="EMBL" id="GIQ68491.1"/>
    </source>
</evidence>
<reference evidence="4" key="1">
    <citation type="submission" date="2021-04" db="EMBL/GenBank/DDBJ databases">
        <title>Draft genome sequence of Xylanibacillus composti strain K13.</title>
        <authorList>
            <person name="Uke A."/>
            <person name="Chhe C."/>
            <person name="Baramee S."/>
            <person name="Kosugi A."/>
        </authorList>
    </citation>
    <scope>NUCLEOTIDE SEQUENCE</scope>
    <source>
        <strain evidence="4">K13</strain>
    </source>
</reference>
<dbReference type="PANTHER" id="PTHR12526:SF629">
    <property type="entry name" value="TEICHURONIC ACID BIOSYNTHESIS GLYCOSYLTRANSFERASE TUAH-RELATED"/>
    <property type="match status" value="1"/>
</dbReference>
<evidence type="ECO:0000259" key="3">
    <source>
        <dbReference type="Pfam" id="PF13439"/>
    </source>
</evidence>
<sequence>MPIKICKLIQHHPFQDARIFKKEAKSLLKAGYDVTIVAPRMNGYLFDIDGTPYTREFLSPSFIHEGVRVVTYEKHQDTLDQIVANVLSGKCTTKNVNMLIKVGMEQQADVYHAHEYLSLYAGVCIKRELRTQGKHVKLIYDSHEFTPDLYASIREDKKSKLYSALLEMLKEVDHIIAVSESMKAWYLSINPKLRVDVIYNSPPMLQSRPAKNFLKPHLTVCYEGNVDPKRGSADRILEMTRIANQSMDLRFKIIGGVRSHQSLPIPPDLAHKVIPAGWVDYKAIPQHMADVDIGWIDYKLPYTMNHMFALPNKFFSYLNNGVPILVNKCHEMESFVRRHHCGLVLDNPLPAAADYVNAILYLNRRRDLLQLMSDNAFQIMQDTYAWDKMETILYSVYKRVLKPDYLAYIL</sequence>
<dbReference type="RefSeq" id="WP_213411070.1">
    <property type="nucleotide sequence ID" value="NZ_BOVK01000015.1"/>
</dbReference>
<dbReference type="Pfam" id="PF13439">
    <property type="entry name" value="Glyco_transf_4"/>
    <property type="match status" value="1"/>
</dbReference>
<accession>A0A8J4H2R3</accession>
<dbReference type="EMBL" id="BOVK01000015">
    <property type="protein sequence ID" value="GIQ68491.1"/>
    <property type="molecule type" value="Genomic_DNA"/>
</dbReference>
<dbReference type="SUPFAM" id="SSF53756">
    <property type="entry name" value="UDP-Glycosyltransferase/glycogen phosphorylase"/>
    <property type="match status" value="1"/>
</dbReference>
<comment type="caution">
    <text evidence="4">The sequence shown here is derived from an EMBL/GenBank/DDBJ whole genome shotgun (WGS) entry which is preliminary data.</text>
</comment>
<proteinExistence type="predicted"/>
<feature type="domain" description="Glycosyltransferase subfamily 4-like N-terminal" evidence="3">
    <location>
        <begin position="24"/>
        <end position="200"/>
    </location>
</feature>
<gene>
    <name evidence="4" type="ORF">XYCOK13_13150</name>
</gene>